<evidence type="ECO:0000313" key="5">
    <source>
        <dbReference type="Proteomes" id="UP001485043"/>
    </source>
</evidence>
<feature type="transmembrane region" description="Helical" evidence="2">
    <location>
        <begin position="69"/>
        <end position="91"/>
    </location>
</feature>
<keyword evidence="1 2" id="KW-0812">Transmembrane</keyword>
<keyword evidence="1 2" id="KW-1133">Transmembrane helix</keyword>
<comment type="caution">
    <text evidence="4">The sequence shown here is derived from an EMBL/GenBank/DDBJ whole genome shotgun (WGS) entry which is preliminary data.</text>
</comment>
<dbReference type="Pfam" id="PF01595">
    <property type="entry name" value="CNNM"/>
    <property type="match status" value="1"/>
</dbReference>
<dbReference type="InterPro" id="IPR045095">
    <property type="entry name" value="ACDP"/>
</dbReference>
<dbReference type="GO" id="GO:0010960">
    <property type="term" value="P:magnesium ion homeostasis"/>
    <property type="evidence" value="ECO:0007669"/>
    <property type="project" value="InterPro"/>
</dbReference>
<dbReference type="PROSITE" id="PS51846">
    <property type="entry name" value="CNNM"/>
    <property type="match status" value="1"/>
</dbReference>
<evidence type="ECO:0000256" key="1">
    <source>
        <dbReference type="PROSITE-ProRule" id="PRU01193"/>
    </source>
</evidence>
<dbReference type="InterPro" id="IPR002550">
    <property type="entry name" value="CNNM"/>
</dbReference>
<keyword evidence="5" id="KW-1185">Reference proteome</keyword>
<proteinExistence type="predicted"/>
<dbReference type="InterPro" id="IPR046342">
    <property type="entry name" value="CBS_dom_sf"/>
</dbReference>
<dbReference type="PANTHER" id="PTHR12064:SF94">
    <property type="entry name" value="UNEXTENDED PROTEIN"/>
    <property type="match status" value="1"/>
</dbReference>
<feature type="non-terminal residue" evidence="4">
    <location>
        <position position="368"/>
    </location>
</feature>
<name>A0AAW1T526_9CHLO</name>
<gene>
    <name evidence="4" type="ORF">WJX84_007154</name>
</gene>
<dbReference type="PANTHER" id="PTHR12064">
    <property type="entry name" value="METAL TRANSPORTER CNNM"/>
    <property type="match status" value="1"/>
</dbReference>
<dbReference type="Proteomes" id="UP001485043">
    <property type="component" value="Unassembled WGS sequence"/>
</dbReference>
<evidence type="ECO:0000256" key="2">
    <source>
        <dbReference type="SAM" id="Phobius"/>
    </source>
</evidence>
<evidence type="ECO:0000313" key="4">
    <source>
        <dbReference type="EMBL" id="KAK9864836.1"/>
    </source>
</evidence>
<sequence length="368" mass="40494">MLAALSSALFIRCQGNLLLCTLLLGNTVVNAAISILLADLTTGWIGLLSSTTLILILGEIVPQSICTRWGLQIGAASIWLVKLFIVLMWPLTYPISLLLDKVVGREIGTVYSHEELKRLIDIHINDPVAQAESGLTTSDGQLILGAFDYKHKRVRDVMTSLEQCFMLEASLRLTFQTMFAIYKSGFTRIPVFEGARQNIIGVLYAKDLILVDPDDHIEIGTVLTFRGRQAAGHVLEDEKLDVVFKGFISSANHMLIAHRPLNGSLSRADQLEASPVTGLITLEDVLETVIQAEIVDETDVYEDVERQAAIAFLSQREEFSQLARFPLAFQVVSIPFTALVTSLESRATRQVNTPGGANLAPLKVYEAE</sequence>
<protein>
    <recommendedName>
        <fullName evidence="3">CNNM transmembrane domain-containing protein</fullName>
    </recommendedName>
</protein>
<reference evidence="4 5" key="1">
    <citation type="journal article" date="2024" name="Nat. Commun.">
        <title>Phylogenomics reveals the evolutionary origins of lichenization in chlorophyte algae.</title>
        <authorList>
            <person name="Puginier C."/>
            <person name="Libourel C."/>
            <person name="Otte J."/>
            <person name="Skaloud P."/>
            <person name="Haon M."/>
            <person name="Grisel S."/>
            <person name="Petersen M."/>
            <person name="Berrin J.G."/>
            <person name="Delaux P.M."/>
            <person name="Dal Grande F."/>
            <person name="Keller J."/>
        </authorList>
    </citation>
    <scope>NUCLEOTIDE SEQUENCE [LARGE SCALE GENOMIC DNA]</scope>
    <source>
        <strain evidence="4 5">SAG 2523</strain>
    </source>
</reference>
<feature type="domain" description="CNNM transmembrane" evidence="3">
    <location>
        <begin position="1"/>
        <end position="139"/>
    </location>
</feature>
<evidence type="ECO:0000259" key="3">
    <source>
        <dbReference type="PROSITE" id="PS51846"/>
    </source>
</evidence>
<dbReference type="GO" id="GO:0016020">
    <property type="term" value="C:membrane"/>
    <property type="evidence" value="ECO:0007669"/>
    <property type="project" value="UniProtKB-UniRule"/>
</dbReference>
<organism evidence="4 5">
    <name type="scientific">Apatococcus fuscideae</name>
    <dbReference type="NCBI Taxonomy" id="2026836"/>
    <lineage>
        <taxon>Eukaryota</taxon>
        <taxon>Viridiplantae</taxon>
        <taxon>Chlorophyta</taxon>
        <taxon>core chlorophytes</taxon>
        <taxon>Trebouxiophyceae</taxon>
        <taxon>Chlorellales</taxon>
        <taxon>Chlorellaceae</taxon>
        <taxon>Apatococcus</taxon>
    </lineage>
</organism>
<dbReference type="Gene3D" id="3.10.580.10">
    <property type="entry name" value="CBS-domain"/>
    <property type="match status" value="1"/>
</dbReference>
<feature type="transmembrane region" description="Helical" evidence="2">
    <location>
        <begin position="31"/>
        <end position="57"/>
    </location>
</feature>
<accession>A0AAW1T526</accession>
<dbReference type="SUPFAM" id="SSF54631">
    <property type="entry name" value="CBS-domain pair"/>
    <property type="match status" value="1"/>
</dbReference>
<dbReference type="EMBL" id="JALJOV010000309">
    <property type="protein sequence ID" value="KAK9864836.1"/>
    <property type="molecule type" value="Genomic_DNA"/>
</dbReference>
<keyword evidence="1 2" id="KW-0472">Membrane</keyword>
<dbReference type="AlphaFoldDB" id="A0AAW1T526"/>